<dbReference type="InterPro" id="IPR008006">
    <property type="entry name" value="Peptidase_M26_N_dom"/>
</dbReference>
<feature type="region of interest" description="Disordered" evidence="2">
    <location>
        <begin position="630"/>
        <end position="709"/>
    </location>
</feature>
<evidence type="ECO:0000313" key="5">
    <source>
        <dbReference type="EMBL" id="MBM6739247.1"/>
    </source>
</evidence>
<sequence>MLKNYTGQELTDFLGSLSAGIAGYEDPNDWFSDSFAGVLVEQAAQGDEKGLIRWRVWDNLCGLEERRKSLVLHILTAPQEDMYMISVPSQLLVGSMNRYPEYLVKDGRERERIRQIAKAYAEKMGIFYGVSSRWMSSAARQLNSFVNVQYDTRLGFPGGGAVSPGIQEKGTTADPVMKWVYEAGHMLSALNDSAAVADGSIVIWMHTPALGTSDYIFFTFSHETAHNQDGRYFYGGAGRRKGTGGEAHADGNIAQEMRDGIMVFNISRVNDMGTEMTNNFSYERIDSAEKVHSYYREMFDTGYALDYLAAQAFFQLTPRQQAAVAVTAEHTPGGEDSMSTVYRRLTEEEAASMDLRSMEALWDNRISIRTGASYPEKVGTATDGSYGFESFYTMNWYQSHNDQGSPDTHSFKRLGQEMLGLAGYEKGYMVYMSALSENDLDALRKITGDPGITWESYKLGRYREAAQRVDEIPYFDKDEIIARFRAAFEEDAANGNTERSTDLKRTLYGIVKRVTGDFSQGGIYQSPAVHTVSSAEELVRLAADNPYGYYRLDEDLDFGGLELSGGSYIPERFMGVLDGNGHQITGLQGPLFGNLQYTLVRNLTILSEEGSDVQALLAGRSGRVLLENVTVEAGTEEDGTAENEAVEDKAAENETVENGAAENMTEEGVAAEDEAIKEPDSIGPDAGGPQDSDKAGEEMPGEETTDKSP</sequence>
<dbReference type="RefSeq" id="WP_191493387.1">
    <property type="nucleotide sequence ID" value="NZ_JACLYY010000018.1"/>
</dbReference>
<evidence type="ECO:0000313" key="6">
    <source>
        <dbReference type="Proteomes" id="UP000716906"/>
    </source>
</evidence>
<evidence type="ECO:0000259" key="3">
    <source>
        <dbReference type="Pfam" id="PF05342"/>
    </source>
</evidence>
<protein>
    <submittedName>
        <fullName evidence="5">Uncharacterized protein</fullName>
    </submittedName>
</protein>
<keyword evidence="6" id="KW-1185">Reference proteome</keyword>
<evidence type="ECO:0000256" key="2">
    <source>
        <dbReference type="SAM" id="MobiDB-lite"/>
    </source>
</evidence>
<dbReference type="Pfam" id="PF07580">
    <property type="entry name" value="Peptidase_M26_C"/>
    <property type="match status" value="1"/>
</dbReference>
<proteinExistence type="predicted"/>
<dbReference type="EMBL" id="JACLYY010000018">
    <property type="protein sequence ID" value="MBM6739247.1"/>
    <property type="molecule type" value="Genomic_DNA"/>
</dbReference>
<comment type="caution">
    <text evidence="5">The sequence shown here is derived from an EMBL/GenBank/DDBJ whole genome shotgun (WGS) entry which is preliminary data.</text>
</comment>
<dbReference type="InterPro" id="IPR011505">
    <property type="entry name" value="Peptidase_M26_C_dom"/>
</dbReference>
<name>A0ABS2ECG9_9FIRM</name>
<dbReference type="Proteomes" id="UP000716906">
    <property type="component" value="Unassembled WGS sequence"/>
</dbReference>
<dbReference type="Gene3D" id="2.160.20.110">
    <property type="match status" value="1"/>
</dbReference>
<accession>A0ABS2ECG9</accession>
<feature type="compositionally biased region" description="Acidic residues" evidence="2">
    <location>
        <begin position="634"/>
        <end position="645"/>
    </location>
</feature>
<feature type="domain" description="Peptidase M26 C-terminal" evidence="4">
    <location>
        <begin position="21"/>
        <end position="439"/>
    </location>
</feature>
<dbReference type="Pfam" id="PF05342">
    <property type="entry name" value="Peptidase_M26_N"/>
    <property type="match status" value="1"/>
</dbReference>
<feature type="domain" description="Peptidase M26 N-terminal" evidence="3">
    <location>
        <begin position="534"/>
        <end position="631"/>
    </location>
</feature>
<keyword evidence="1" id="KW-0378">Hydrolase</keyword>
<organism evidence="5 6">
    <name type="scientific">Faecalicatena fissicatena</name>
    <dbReference type="NCBI Taxonomy" id="290055"/>
    <lineage>
        <taxon>Bacteria</taxon>
        <taxon>Bacillati</taxon>
        <taxon>Bacillota</taxon>
        <taxon>Clostridia</taxon>
        <taxon>Lachnospirales</taxon>
        <taxon>Lachnospiraceae</taxon>
        <taxon>Faecalicatena</taxon>
    </lineage>
</organism>
<reference evidence="5 6" key="1">
    <citation type="journal article" date="2021" name="Sci. Rep.">
        <title>The distribution of antibiotic resistance genes in chicken gut microbiota commensals.</title>
        <authorList>
            <person name="Juricova H."/>
            <person name="Matiasovicova J."/>
            <person name="Kubasova T."/>
            <person name="Cejkova D."/>
            <person name="Rychlik I."/>
        </authorList>
    </citation>
    <scope>NUCLEOTIDE SEQUENCE [LARGE SCALE GENOMIC DNA]</scope>
    <source>
        <strain evidence="5 6">An773</strain>
    </source>
</reference>
<evidence type="ECO:0000259" key="4">
    <source>
        <dbReference type="Pfam" id="PF07580"/>
    </source>
</evidence>
<gene>
    <name evidence="5" type="ORF">H7U36_14260</name>
</gene>
<evidence type="ECO:0000256" key="1">
    <source>
        <dbReference type="ARBA" id="ARBA00022801"/>
    </source>
</evidence>